<evidence type="ECO:0000256" key="9">
    <source>
        <dbReference type="SAM" id="Coils"/>
    </source>
</evidence>
<organism evidence="12 13">
    <name type="scientific">Staurois parvus</name>
    <dbReference type="NCBI Taxonomy" id="386267"/>
    <lineage>
        <taxon>Eukaryota</taxon>
        <taxon>Metazoa</taxon>
        <taxon>Chordata</taxon>
        <taxon>Craniata</taxon>
        <taxon>Vertebrata</taxon>
        <taxon>Euteleostomi</taxon>
        <taxon>Amphibia</taxon>
        <taxon>Batrachia</taxon>
        <taxon>Anura</taxon>
        <taxon>Neobatrachia</taxon>
        <taxon>Ranoidea</taxon>
        <taxon>Ranidae</taxon>
        <taxon>Staurois</taxon>
    </lineage>
</organism>
<dbReference type="InterPro" id="IPR050588">
    <property type="entry name" value="WNK_Ser-Thr_kinase"/>
</dbReference>
<feature type="domain" description="Serine/threonine-protein kinase OSR1/WNK CCT" evidence="11">
    <location>
        <begin position="1"/>
        <end position="55"/>
    </location>
</feature>
<dbReference type="Pfam" id="PF12202">
    <property type="entry name" value="OSR1_C"/>
    <property type="match status" value="1"/>
</dbReference>
<keyword evidence="6" id="KW-0067">ATP-binding</keyword>
<keyword evidence="4" id="KW-0547">Nucleotide-binding</keyword>
<sequence>DSKKLHGKYKDNNAIEFLFDLYKDIAEEVAQEMVVLNFVCEGDYKIVAKAIRDRVLAIKRKREKLRRAQEELKKKEDEKQQNILKLLEQLRDPQSTTASPTPDATPGATSLPSNSDSAESVNSGTFLPEPEEPEADQHRLFNFR</sequence>
<evidence type="ECO:0000259" key="11">
    <source>
        <dbReference type="Pfam" id="PF12202"/>
    </source>
</evidence>
<dbReference type="EMBL" id="CATNWA010006826">
    <property type="protein sequence ID" value="CAI9552882.1"/>
    <property type="molecule type" value="Genomic_DNA"/>
</dbReference>
<evidence type="ECO:0000256" key="5">
    <source>
        <dbReference type="ARBA" id="ARBA00022777"/>
    </source>
</evidence>
<keyword evidence="9" id="KW-0175">Coiled coil</keyword>
<feature type="compositionally biased region" description="Basic and acidic residues" evidence="10">
    <location>
        <begin position="135"/>
        <end position="144"/>
    </location>
</feature>
<evidence type="ECO:0000256" key="2">
    <source>
        <dbReference type="ARBA" id="ARBA00022527"/>
    </source>
</evidence>
<name>A0ABN9BYR9_9NEOB</name>
<feature type="compositionally biased region" description="Polar residues" evidence="10">
    <location>
        <begin position="111"/>
        <end position="125"/>
    </location>
</feature>
<keyword evidence="2" id="KW-0723">Serine/threonine-protein kinase</keyword>
<dbReference type="InterPro" id="IPR024678">
    <property type="entry name" value="Kinase_OSR1/WNK_CCT"/>
</dbReference>
<comment type="catalytic activity">
    <reaction evidence="7">
        <text>L-threonyl-[protein] + ATP = O-phospho-L-threonyl-[protein] + ADP + H(+)</text>
        <dbReference type="Rhea" id="RHEA:46608"/>
        <dbReference type="Rhea" id="RHEA-COMP:11060"/>
        <dbReference type="Rhea" id="RHEA-COMP:11605"/>
        <dbReference type="ChEBI" id="CHEBI:15378"/>
        <dbReference type="ChEBI" id="CHEBI:30013"/>
        <dbReference type="ChEBI" id="CHEBI:30616"/>
        <dbReference type="ChEBI" id="CHEBI:61977"/>
        <dbReference type="ChEBI" id="CHEBI:456216"/>
        <dbReference type="EC" id="2.7.11.1"/>
    </reaction>
</comment>
<comment type="caution">
    <text evidence="12">The sequence shown here is derived from an EMBL/GenBank/DDBJ whole genome shotgun (WGS) entry which is preliminary data.</text>
</comment>
<evidence type="ECO:0000256" key="7">
    <source>
        <dbReference type="ARBA" id="ARBA00047899"/>
    </source>
</evidence>
<dbReference type="EC" id="2.7.11.1" evidence="1"/>
<keyword evidence="13" id="KW-1185">Reference proteome</keyword>
<proteinExistence type="predicted"/>
<keyword evidence="5" id="KW-0418">Kinase</keyword>
<evidence type="ECO:0000313" key="13">
    <source>
        <dbReference type="Proteomes" id="UP001162483"/>
    </source>
</evidence>
<evidence type="ECO:0000256" key="4">
    <source>
        <dbReference type="ARBA" id="ARBA00022741"/>
    </source>
</evidence>
<evidence type="ECO:0000256" key="1">
    <source>
        <dbReference type="ARBA" id="ARBA00012513"/>
    </source>
</evidence>
<feature type="compositionally biased region" description="Low complexity" evidence="10">
    <location>
        <begin position="95"/>
        <end position="110"/>
    </location>
</feature>
<evidence type="ECO:0000256" key="3">
    <source>
        <dbReference type="ARBA" id="ARBA00022679"/>
    </source>
</evidence>
<comment type="catalytic activity">
    <reaction evidence="8">
        <text>L-seryl-[protein] + ATP = O-phospho-L-seryl-[protein] + ADP + H(+)</text>
        <dbReference type="Rhea" id="RHEA:17989"/>
        <dbReference type="Rhea" id="RHEA-COMP:9863"/>
        <dbReference type="Rhea" id="RHEA-COMP:11604"/>
        <dbReference type="ChEBI" id="CHEBI:15378"/>
        <dbReference type="ChEBI" id="CHEBI:29999"/>
        <dbReference type="ChEBI" id="CHEBI:30616"/>
        <dbReference type="ChEBI" id="CHEBI:83421"/>
        <dbReference type="ChEBI" id="CHEBI:456216"/>
        <dbReference type="EC" id="2.7.11.1"/>
    </reaction>
</comment>
<dbReference type="PANTHER" id="PTHR13902">
    <property type="entry name" value="SERINE/THREONINE-PROTEIN KINASE WNK WITH NO LYSINE -RELATED"/>
    <property type="match status" value="1"/>
</dbReference>
<evidence type="ECO:0000313" key="12">
    <source>
        <dbReference type="EMBL" id="CAI9552882.1"/>
    </source>
</evidence>
<feature type="non-terminal residue" evidence="12">
    <location>
        <position position="1"/>
    </location>
</feature>
<gene>
    <name evidence="12" type="ORF">SPARVUS_LOCUS3954751</name>
</gene>
<feature type="non-terminal residue" evidence="12">
    <location>
        <position position="144"/>
    </location>
</feature>
<dbReference type="Gene3D" id="3.10.20.90">
    <property type="entry name" value="Phosphatidylinositol 3-kinase Catalytic Subunit, Chain A, domain 1"/>
    <property type="match status" value="1"/>
</dbReference>
<dbReference type="Proteomes" id="UP001162483">
    <property type="component" value="Unassembled WGS sequence"/>
</dbReference>
<feature type="coiled-coil region" evidence="9">
    <location>
        <begin position="48"/>
        <end position="89"/>
    </location>
</feature>
<evidence type="ECO:0000256" key="10">
    <source>
        <dbReference type="SAM" id="MobiDB-lite"/>
    </source>
</evidence>
<protein>
    <recommendedName>
        <fullName evidence="1">non-specific serine/threonine protein kinase</fullName>
        <ecNumber evidence="1">2.7.11.1</ecNumber>
    </recommendedName>
</protein>
<feature type="region of interest" description="Disordered" evidence="10">
    <location>
        <begin position="89"/>
        <end position="144"/>
    </location>
</feature>
<accession>A0ABN9BYR9</accession>
<evidence type="ECO:0000256" key="8">
    <source>
        <dbReference type="ARBA" id="ARBA00048679"/>
    </source>
</evidence>
<keyword evidence="3" id="KW-0808">Transferase</keyword>
<reference evidence="12" key="1">
    <citation type="submission" date="2023-05" db="EMBL/GenBank/DDBJ databases">
        <authorList>
            <person name="Stuckert A."/>
        </authorList>
    </citation>
    <scope>NUCLEOTIDE SEQUENCE</scope>
</reference>
<evidence type="ECO:0000256" key="6">
    <source>
        <dbReference type="ARBA" id="ARBA00022840"/>
    </source>
</evidence>